<organism evidence="1">
    <name type="scientific">Oryza punctata</name>
    <name type="common">Red rice</name>
    <dbReference type="NCBI Taxonomy" id="4537"/>
    <lineage>
        <taxon>Eukaryota</taxon>
        <taxon>Viridiplantae</taxon>
        <taxon>Streptophyta</taxon>
        <taxon>Embryophyta</taxon>
        <taxon>Tracheophyta</taxon>
        <taxon>Spermatophyta</taxon>
        <taxon>Magnoliopsida</taxon>
        <taxon>Liliopsida</taxon>
        <taxon>Poales</taxon>
        <taxon>Poaceae</taxon>
        <taxon>BOP clade</taxon>
        <taxon>Oryzoideae</taxon>
        <taxon>Oryzeae</taxon>
        <taxon>Oryzinae</taxon>
        <taxon>Oryza</taxon>
    </lineage>
</organism>
<dbReference type="Gene3D" id="2.40.50.140">
    <property type="entry name" value="Nucleic acid-binding proteins"/>
    <property type="match status" value="1"/>
</dbReference>
<proteinExistence type="predicted"/>
<dbReference type="HOGENOM" id="CLU_1565392_0_0_1"/>
<dbReference type="PANTHER" id="PTHR48299">
    <property type="entry name" value="ACT DOMAIN-CONTAINING PROTEIN ACR9"/>
    <property type="match status" value="1"/>
</dbReference>
<dbReference type="OMA" id="TRWLHIA"/>
<name>A0A0E0LZ70_ORYPU</name>
<dbReference type="InterPro" id="IPR012340">
    <property type="entry name" value="NA-bd_OB-fold"/>
</dbReference>
<dbReference type="PANTHER" id="PTHR48299:SF2">
    <property type="entry name" value="ATP-DEPENDENT DNA HELICASE"/>
    <property type="match status" value="1"/>
</dbReference>
<dbReference type="Gramene" id="OPUNC09G03040.1">
    <property type="protein sequence ID" value="OPUNC09G03040.1"/>
    <property type="gene ID" value="OPUNC09G03040"/>
</dbReference>
<evidence type="ECO:0000313" key="1">
    <source>
        <dbReference type="EnsemblPlants" id="OPUNC09G03040.1"/>
    </source>
</evidence>
<dbReference type="Proteomes" id="UP000026962">
    <property type="component" value="Chromosome 9"/>
</dbReference>
<protein>
    <submittedName>
        <fullName evidence="1">Uncharacterized protein</fullName>
    </submittedName>
</protein>
<reference evidence="1" key="2">
    <citation type="submission" date="2018-05" db="EMBL/GenBank/DDBJ databases">
        <title>OpunRS2 (Oryza punctata Reference Sequence Version 2).</title>
        <authorList>
            <person name="Zhang J."/>
            <person name="Kudrna D."/>
            <person name="Lee S."/>
            <person name="Talag J."/>
            <person name="Welchert J."/>
            <person name="Wing R.A."/>
        </authorList>
    </citation>
    <scope>NUCLEOTIDE SEQUENCE [LARGE SCALE GENOMIC DNA]</scope>
</reference>
<dbReference type="EnsemblPlants" id="OPUNC09G03040.1">
    <property type="protein sequence ID" value="OPUNC09G03040.1"/>
    <property type="gene ID" value="OPUNC09G03040"/>
</dbReference>
<sequence length="171" mass="19543">MDATGSKMEAIVSGENAARFKNILIVGQKYTIHDIAGVIVYLGPLQRVSNRLYREVTLLDTRCDLVVIGVYANHLTTHVLQWASAIAKNHVVVGTMLQLDCMYWCLESSDHSQFYFNPSYHKVHELQNFRRYVVNGEVNLGFVDRCHVTRWLHIAEVLDSKSSFKTNNRNS</sequence>
<evidence type="ECO:0000313" key="2">
    <source>
        <dbReference type="Proteomes" id="UP000026962"/>
    </source>
</evidence>
<accession>A0A0E0LZ70</accession>
<dbReference type="AlphaFoldDB" id="A0A0E0LZ70"/>
<keyword evidence="2" id="KW-1185">Reference proteome</keyword>
<reference evidence="1" key="1">
    <citation type="submission" date="2015-04" db="UniProtKB">
        <authorList>
            <consortium name="EnsemblPlants"/>
        </authorList>
    </citation>
    <scope>IDENTIFICATION</scope>
</reference>
<dbReference type="STRING" id="4537.A0A0E0LZ70"/>